<accession>A0ABR8D3S5</accession>
<keyword evidence="2" id="KW-1185">Reference proteome</keyword>
<proteinExistence type="predicted"/>
<evidence type="ECO:0000313" key="1">
    <source>
        <dbReference type="EMBL" id="MBD2501798.1"/>
    </source>
</evidence>
<dbReference type="EMBL" id="JACJSG010000017">
    <property type="protein sequence ID" value="MBD2501798.1"/>
    <property type="molecule type" value="Genomic_DNA"/>
</dbReference>
<organism evidence="1 2">
    <name type="scientific">Anabaena azotica FACHB-119</name>
    <dbReference type="NCBI Taxonomy" id="947527"/>
    <lineage>
        <taxon>Bacteria</taxon>
        <taxon>Bacillati</taxon>
        <taxon>Cyanobacteriota</taxon>
        <taxon>Cyanophyceae</taxon>
        <taxon>Nostocales</taxon>
        <taxon>Nostocaceae</taxon>
        <taxon>Anabaena</taxon>
        <taxon>Anabaena azotica</taxon>
    </lineage>
</organism>
<sequence length="62" mass="6987">MFHCTDGDNTLDFLYNTRVCSDRQAAPRPAIISQLLVIPKILRYVTNIVLLVTSPSQLILID</sequence>
<comment type="caution">
    <text evidence="1">The sequence shown here is derived from an EMBL/GenBank/DDBJ whole genome shotgun (WGS) entry which is preliminary data.</text>
</comment>
<gene>
    <name evidence="1" type="ORF">H6G83_14500</name>
</gene>
<name>A0ABR8D3S5_9NOST</name>
<protein>
    <submittedName>
        <fullName evidence="1">Uncharacterized protein</fullName>
    </submittedName>
</protein>
<evidence type="ECO:0000313" key="2">
    <source>
        <dbReference type="Proteomes" id="UP000661112"/>
    </source>
</evidence>
<reference evidence="1 2" key="1">
    <citation type="journal article" date="2020" name="ISME J.">
        <title>Comparative genomics reveals insights into cyanobacterial evolution and habitat adaptation.</title>
        <authorList>
            <person name="Chen M.Y."/>
            <person name="Teng W.K."/>
            <person name="Zhao L."/>
            <person name="Hu C.X."/>
            <person name="Zhou Y.K."/>
            <person name="Han B.P."/>
            <person name="Song L.R."/>
            <person name="Shu W.S."/>
        </authorList>
    </citation>
    <scope>NUCLEOTIDE SEQUENCE [LARGE SCALE GENOMIC DNA]</scope>
    <source>
        <strain evidence="1 2">FACHB-119</strain>
    </source>
</reference>
<dbReference type="Proteomes" id="UP000661112">
    <property type="component" value="Unassembled WGS sequence"/>
</dbReference>